<evidence type="ECO:0000256" key="5">
    <source>
        <dbReference type="ARBA" id="ARBA00023136"/>
    </source>
</evidence>
<evidence type="ECO:0000256" key="2">
    <source>
        <dbReference type="ARBA" id="ARBA00022475"/>
    </source>
</evidence>
<reference evidence="8" key="1">
    <citation type="submission" date="2022-04" db="EMBL/GenBank/DDBJ databases">
        <title>Whole genome sequence of Sphaerotilus sp. FB-5.</title>
        <authorList>
            <person name="Takeda M."/>
            <person name="Narihara S."/>
            <person name="Akimoto M."/>
            <person name="Akimoto R."/>
            <person name="Nishiyashiki S."/>
            <person name="Murakami T."/>
        </authorList>
    </citation>
    <scope>NUCLEOTIDE SEQUENCE</scope>
    <source>
        <strain evidence="8">FB-5</strain>
    </source>
</reference>
<comment type="subcellular location">
    <subcellularLocation>
        <location evidence="1">Cell membrane</location>
        <topology evidence="1">Multi-pass membrane protein</topology>
    </subcellularLocation>
</comment>
<keyword evidence="4 7" id="KW-1133">Transmembrane helix</keyword>
<dbReference type="Pfam" id="PF03899">
    <property type="entry name" value="ATP-synt_I"/>
    <property type="match status" value="1"/>
</dbReference>
<evidence type="ECO:0000313" key="8">
    <source>
        <dbReference type="EMBL" id="BDI08021.1"/>
    </source>
</evidence>
<feature type="transmembrane region" description="Helical" evidence="7">
    <location>
        <begin position="75"/>
        <end position="94"/>
    </location>
</feature>
<name>A0ABM7YTN8_9BURK</name>
<accession>A0ABM7YTN8</accession>
<feature type="transmembrane region" description="Helical" evidence="7">
    <location>
        <begin position="106"/>
        <end position="131"/>
    </location>
</feature>
<keyword evidence="3 7" id="KW-0812">Transmembrane</keyword>
<dbReference type="EMBL" id="AP025730">
    <property type="protein sequence ID" value="BDI08021.1"/>
    <property type="molecule type" value="Genomic_DNA"/>
</dbReference>
<keyword evidence="5 7" id="KW-0472">Membrane</keyword>
<gene>
    <name evidence="8" type="ORF">CATMQ487_49910</name>
</gene>
<organism evidence="8 9">
    <name type="scientific">Sphaerotilus microaerophilus</name>
    <dbReference type="NCBI Taxonomy" id="2914710"/>
    <lineage>
        <taxon>Bacteria</taxon>
        <taxon>Pseudomonadati</taxon>
        <taxon>Pseudomonadota</taxon>
        <taxon>Betaproteobacteria</taxon>
        <taxon>Burkholderiales</taxon>
        <taxon>Sphaerotilaceae</taxon>
        <taxon>Sphaerotilus</taxon>
    </lineage>
</organism>
<proteinExistence type="predicted"/>
<feature type="transmembrane region" description="Helical" evidence="7">
    <location>
        <begin position="137"/>
        <end position="160"/>
    </location>
</feature>
<evidence type="ECO:0000256" key="3">
    <source>
        <dbReference type="ARBA" id="ARBA00022692"/>
    </source>
</evidence>
<sequence length="166" mass="18403">MHEPAPKQSAQGAWRVWDDDEDERSAAKFKSLSREEAQALREREPSISPWRVVVVQALVGVMLAVLAWWLAGRVVALSALYGSFCVVLPGALMARGLTSQFSRLNAGVAAVSFMMWEFGKIGVSVFLLVLAPKIVHGVNWLALLLALIVCIKIYWVALLWRGSKKR</sequence>
<keyword evidence="9" id="KW-1185">Reference proteome</keyword>
<protein>
    <submittedName>
        <fullName evidence="8">F0F1 ATP synthase subunit I</fullName>
    </submittedName>
</protein>
<dbReference type="InterPro" id="IPR005598">
    <property type="entry name" value="ATP_synth_I"/>
</dbReference>
<evidence type="ECO:0000256" key="6">
    <source>
        <dbReference type="SAM" id="MobiDB-lite"/>
    </source>
</evidence>
<evidence type="ECO:0000313" key="9">
    <source>
        <dbReference type="Proteomes" id="UP001057498"/>
    </source>
</evidence>
<evidence type="ECO:0000256" key="4">
    <source>
        <dbReference type="ARBA" id="ARBA00022989"/>
    </source>
</evidence>
<evidence type="ECO:0000256" key="7">
    <source>
        <dbReference type="SAM" id="Phobius"/>
    </source>
</evidence>
<feature type="transmembrane region" description="Helical" evidence="7">
    <location>
        <begin position="50"/>
        <end position="69"/>
    </location>
</feature>
<keyword evidence="2" id="KW-1003">Cell membrane</keyword>
<feature type="region of interest" description="Disordered" evidence="6">
    <location>
        <begin position="1"/>
        <end position="21"/>
    </location>
</feature>
<dbReference type="Proteomes" id="UP001057498">
    <property type="component" value="Chromosome"/>
</dbReference>
<evidence type="ECO:0000256" key="1">
    <source>
        <dbReference type="ARBA" id="ARBA00004651"/>
    </source>
</evidence>